<keyword evidence="4" id="KW-1185">Reference proteome</keyword>
<dbReference type="EMBL" id="JAKELL010000075">
    <property type="protein sequence ID" value="KAH8984521.1"/>
    <property type="molecule type" value="Genomic_DNA"/>
</dbReference>
<dbReference type="Proteomes" id="UP001201163">
    <property type="component" value="Unassembled WGS sequence"/>
</dbReference>
<gene>
    <name evidence="3" type="ORF">EDB92DRAFT_1886616</name>
</gene>
<evidence type="ECO:0000313" key="3">
    <source>
        <dbReference type="EMBL" id="KAH8984521.1"/>
    </source>
</evidence>
<dbReference type="InterPro" id="IPR015366">
    <property type="entry name" value="S53_propep"/>
</dbReference>
<feature type="region of interest" description="Disordered" evidence="1">
    <location>
        <begin position="65"/>
        <end position="101"/>
    </location>
</feature>
<protein>
    <recommendedName>
        <fullName evidence="2">Peptidase S53 activation domain-containing protein</fullName>
    </recommendedName>
</protein>
<evidence type="ECO:0000259" key="2">
    <source>
        <dbReference type="Pfam" id="PF09286"/>
    </source>
</evidence>
<accession>A0AAD4L8K1</accession>
<proteinExistence type="predicted"/>
<dbReference type="Pfam" id="PF09286">
    <property type="entry name" value="Pro-kuma_activ"/>
    <property type="match status" value="1"/>
</dbReference>
<dbReference type="GO" id="GO:0008236">
    <property type="term" value="F:serine-type peptidase activity"/>
    <property type="evidence" value="ECO:0007669"/>
    <property type="project" value="InterPro"/>
</dbReference>
<evidence type="ECO:0000313" key="4">
    <source>
        <dbReference type="Proteomes" id="UP001201163"/>
    </source>
</evidence>
<evidence type="ECO:0000256" key="1">
    <source>
        <dbReference type="SAM" id="MobiDB-lite"/>
    </source>
</evidence>
<reference evidence="3" key="1">
    <citation type="submission" date="2022-01" db="EMBL/GenBank/DDBJ databases">
        <title>Comparative genomics reveals a dynamic genome evolution in the ectomycorrhizal milk-cap (Lactarius) mushrooms.</title>
        <authorList>
            <consortium name="DOE Joint Genome Institute"/>
            <person name="Lebreton A."/>
            <person name="Tang N."/>
            <person name="Kuo A."/>
            <person name="LaButti K."/>
            <person name="Drula E."/>
            <person name="Barry K."/>
            <person name="Clum A."/>
            <person name="Lipzen A."/>
            <person name="Mousain D."/>
            <person name="Ng V."/>
            <person name="Wang R."/>
            <person name="Wang X."/>
            <person name="Dai Y."/>
            <person name="Henrissat B."/>
            <person name="Grigoriev I.V."/>
            <person name="Guerin-Laguette A."/>
            <person name="Yu F."/>
            <person name="Martin F.M."/>
        </authorList>
    </citation>
    <scope>NUCLEOTIDE SEQUENCE</scope>
    <source>
        <strain evidence="3">QP</strain>
    </source>
</reference>
<name>A0AAD4L8K1_9AGAM</name>
<comment type="caution">
    <text evidence="3">The sequence shown here is derived from an EMBL/GenBank/DDBJ whole genome shotgun (WGS) entry which is preliminary data.</text>
</comment>
<feature type="compositionally biased region" description="Polar residues" evidence="1">
    <location>
        <begin position="71"/>
        <end position="101"/>
    </location>
</feature>
<organism evidence="3 4">
    <name type="scientific">Lactarius akahatsu</name>
    <dbReference type="NCBI Taxonomy" id="416441"/>
    <lineage>
        <taxon>Eukaryota</taxon>
        <taxon>Fungi</taxon>
        <taxon>Dikarya</taxon>
        <taxon>Basidiomycota</taxon>
        <taxon>Agaricomycotina</taxon>
        <taxon>Agaricomycetes</taxon>
        <taxon>Russulales</taxon>
        <taxon>Russulaceae</taxon>
        <taxon>Lactarius</taxon>
    </lineage>
</organism>
<dbReference type="AlphaFoldDB" id="A0AAD4L8K1"/>
<sequence>MRYHLISALSHSWNAVPENWESLGNPLSGTTIDLYVALKAHRENALIDTLYQVSDPNHPRYGAYLSREQEPSSSSIPGSNTTACPSSSVSMTHGGTYADSQ</sequence>
<feature type="domain" description="Peptidase S53 activation" evidence="2">
    <location>
        <begin position="19"/>
        <end position="69"/>
    </location>
</feature>
<dbReference type="SUPFAM" id="SSF54897">
    <property type="entry name" value="Protease propeptides/inhibitors"/>
    <property type="match status" value="1"/>
</dbReference>